<gene>
    <name evidence="3" type="primary">tadA</name>
    <name evidence="3" type="ORF">IAA45_11195</name>
</gene>
<sequence>MKKEEFLELRQNLMEQLEIAPELEDEEILGMIDELVLEKGRRAALSLKEKVRLRQELFYSVRKLDVLQELLEDEQVTEIMVNGPEKIFVERNGRITKWEQTFSSREKLEDVIQQIVGKCNRSVNEAMPIADARLRSGERVNVVLPPIALDGPILTIRRFPKEPVTMKRLVKWGSLTEECAEFLEKLVQARYSMVIGGGTGSGKTTFLGALAGCIPEEERIITIEDNAELQLWSLPNLVRLEARQATLGGNVGISIRDLIRTALRMRPSRIIVGEVRGGELFDALTAFNSGHTGSLLTAHANSTKDMLSRLETMVLMGVEIPLDAIRRQIASGIDIFIHLGRMSDGSRKLLEIAEVLGYEQGEIKLQTLYVRRGQELLCVNSLMHRENLERAGIEYEKSDPYKEK</sequence>
<dbReference type="Gene3D" id="3.30.450.380">
    <property type="match status" value="1"/>
</dbReference>
<comment type="similarity">
    <text evidence="1">Belongs to the GSP E family.</text>
</comment>
<comment type="caution">
    <text evidence="3">The sequence shown here is derived from an EMBL/GenBank/DDBJ whole genome shotgun (WGS) entry which is preliminary data.</text>
</comment>
<feature type="domain" description="Bacterial type II secretion system protein E" evidence="2">
    <location>
        <begin position="66"/>
        <end position="332"/>
    </location>
</feature>
<reference evidence="3" key="1">
    <citation type="journal article" date="2021" name="PeerJ">
        <title>Extensive microbial diversity within the chicken gut microbiome revealed by metagenomics and culture.</title>
        <authorList>
            <person name="Gilroy R."/>
            <person name="Ravi A."/>
            <person name="Getino M."/>
            <person name="Pursley I."/>
            <person name="Horton D.L."/>
            <person name="Alikhan N.F."/>
            <person name="Baker D."/>
            <person name="Gharbi K."/>
            <person name="Hall N."/>
            <person name="Watson M."/>
            <person name="Adriaenssens E.M."/>
            <person name="Foster-Nyarko E."/>
            <person name="Jarju S."/>
            <person name="Secka A."/>
            <person name="Antonio M."/>
            <person name="Oren A."/>
            <person name="Chaudhuri R.R."/>
            <person name="La Ragione R."/>
            <person name="Hildebrand F."/>
            <person name="Pallen M.J."/>
        </authorList>
    </citation>
    <scope>NUCLEOTIDE SEQUENCE</scope>
    <source>
        <strain evidence="3">ChiSjej1B19-8411</strain>
    </source>
</reference>
<evidence type="ECO:0000256" key="1">
    <source>
        <dbReference type="ARBA" id="ARBA00006611"/>
    </source>
</evidence>
<evidence type="ECO:0000313" key="4">
    <source>
        <dbReference type="Proteomes" id="UP000886817"/>
    </source>
</evidence>
<dbReference type="SUPFAM" id="SSF52540">
    <property type="entry name" value="P-loop containing nucleoside triphosphate hydrolases"/>
    <property type="match status" value="1"/>
</dbReference>
<dbReference type="Gene3D" id="3.40.50.300">
    <property type="entry name" value="P-loop containing nucleotide triphosphate hydrolases"/>
    <property type="match status" value="1"/>
</dbReference>
<protein>
    <submittedName>
        <fullName evidence="3">Flp pilus assembly complex ATPase component TadA</fullName>
    </submittedName>
</protein>
<reference evidence="3" key="2">
    <citation type="submission" date="2021-04" db="EMBL/GenBank/DDBJ databases">
        <authorList>
            <person name="Gilroy R."/>
        </authorList>
    </citation>
    <scope>NUCLEOTIDE SEQUENCE</scope>
    <source>
        <strain evidence="3">ChiSjej1B19-8411</strain>
    </source>
</reference>
<evidence type="ECO:0000313" key="3">
    <source>
        <dbReference type="EMBL" id="HIX60262.1"/>
    </source>
</evidence>
<evidence type="ECO:0000259" key="2">
    <source>
        <dbReference type="Pfam" id="PF00437"/>
    </source>
</evidence>
<dbReference type="InterPro" id="IPR001482">
    <property type="entry name" value="T2SS/T4SS_dom"/>
</dbReference>
<dbReference type="Proteomes" id="UP000886817">
    <property type="component" value="Unassembled WGS sequence"/>
</dbReference>
<dbReference type="Pfam" id="PF00437">
    <property type="entry name" value="T2SSE"/>
    <property type="match status" value="1"/>
</dbReference>
<proteinExistence type="inferred from homology"/>
<dbReference type="InterPro" id="IPR027417">
    <property type="entry name" value="P-loop_NTPase"/>
</dbReference>
<dbReference type="InterPro" id="IPR050921">
    <property type="entry name" value="T4SS_GSP_E_ATPase"/>
</dbReference>
<name>A0A9D2B3K8_9FIRM</name>
<dbReference type="GO" id="GO:0016887">
    <property type="term" value="F:ATP hydrolysis activity"/>
    <property type="evidence" value="ECO:0007669"/>
    <property type="project" value="InterPro"/>
</dbReference>
<organism evidence="3 4">
    <name type="scientific">Candidatus Blautia gallistercoris</name>
    <dbReference type="NCBI Taxonomy" id="2838490"/>
    <lineage>
        <taxon>Bacteria</taxon>
        <taxon>Bacillati</taxon>
        <taxon>Bacillota</taxon>
        <taxon>Clostridia</taxon>
        <taxon>Lachnospirales</taxon>
        <taxon>Lachnospiraceae</taxon>
        <taxon>Blautia</taxon>
    </lineage>
</organism>
<dbReference type="AlphaFoldDB" id="A0A9D2B3K8"/>
<dbReference type="CDD" id="cd01130">
    <property type="entry name" value="VirB11-like_ATPase"/>
    <property type="match status" value="1"/>
</dbReference>
<dbReference type="PANTHER" id="PTHR30486:SF6">
    <property type="entry name" value="TYPE IV PILUS RETRACTATION ATPASE PILT"/>
    <property type="match status" value="1"/>
</dbReference>
<accession>A0A9D2B3K8</accession>
<dbReference type="PANTHER" id="PTHR30486">
    <property type="entry name" value="TWITCHING MOTILITY PROTEIN PILT"/>
    <property type="match status" value="1"/>
</dbReference>
<dbReference type="EMBL" id="DXEX01000240">
    <property type="protein sequence ID" value="HIX60262.1"/>
    <property type="molecule type" value="Genomic_DNA"/>
</dbReference>